<keyword evidence="10" id="KW-1185">Reference proteome</keyword>
<evidence type="ECO:0000256" key="8">
    <source>
        <dbReference type="ARBA" id="ARBA00023235"/>
    </source>
</evidence>
<dbReference type="AlphaFoldDB" id="A0A2Z4GGH6"/>
<keyword evidence="4" id="KW-0276">Fatty acid metabolism</keyword>
<dbReference type="GO" id="GO:0005737">
    <property type="term" value="C:cytoplasm"/>
    <property type="evidence" value="ECO:0007669"/>
    <property type="project" value="UniProtKB-ARBA"/>
</dbReference>
<dbReference type="InterPro" id="IPR045002">
    <property type="entry name" value="Ech1-like"/>
</dbReference>
<keyword evidence="7" id="KW-0576">Peroxisome</keyword>
<dbReference type="GO" id="GO:0016853">
    <property type="term" value="F:isomerase activity"/>
    <property type="evidence" value="ECO:0007669"/>
    <property type="project" value="UniProtKB-KW"/>
</dbReference>
<dbReference type="KEGG" id="als:DJ013_18800"/>
<evidence type="ECO:0000256" key="2">
    <source>
        <dbReference type="ARBA" id="ARBA00005005"/>
    </source>
</evidence>
<dbReference type="CDD" id="cd06558">
    <property type="entry name" value="crotonase-like"/>
    <property type="match status" value="1"/>
</dbReference>
<evidence type="ECO:0000256" key="6">
    <source>
        <dbReference type="ARBA" id="ARBA00023098"/>
    </source>
</evidence>
<comment type="pathway">
    <text evidence="2">Lipid metabolism; fatty acid beta-oxidation.</text>
</comment>
<dbReference type="OrthoDB" id="9775794at2"/>
<gene>
    <name evidence="9" type="ORF">DJ013_18800</name>
</gene>
<dbReference type="InterPro" id="IPR001753">
    <property type="entry name" value="Enoyl-CoA_hydra/iso"/>
</dbReference>
<dbReference type="FunFam" id="3.90.226.10:FF:000024">
    <property type="entry name" value="Delta3,5-delta2,4-dienoyl-CoA isomerase"/>
    <property type="match status" value="1"/>
</dbReference>
<dbReference type="GO" id="GO:0006635">
    <property type="term" value="P:fatty acid beta-oxidation"/>
    <property type="evidence" value="ECO:0007669"/>
    <property type="project" value="UniProtKB-UniPathway"/>
</dbReference>
<evidence type="ECO:0000256" key="1">
    <source>
        <dbReference type="ARBA" id="ARBA00004275"/>
    </source>
</evidence>
<protein>
    <submittedName>
        <fullName evidence="9">Crotonase/enoyl-CoA hydratase family protein</fullName>
    </submittedName>
</protein>
<dbReference type="NCBIfam" id="NF004794">
    <property type="entry name" value="PRK06142.1"/>
    <property type="match status" value="1"/>
</dbReference>
<dbReference type="Gene3D" id="1.10.12.10">
    <property type="entry name" value="Lyase 2-enoyl-coa Hydratase, Chain A, domain 2"/>
    <property type="match status" value="1"/>
</dbReference>
<evidence type="ECO:0000256" key="3">
    <source>
        <dbReference type="ARBA" id="ARBA00005254"/>
    </source>
</evidence>
<dbReference type="Pfam" id="PF00378">
    <property type="entry name" value="ECH_1"/>
    <property type="match status" value="1"/>
</dbReference>
<organism evidence="9 10">
    <name type="scientific">Arcticibacterium luteifluviistationis</name>
    <dbReference type="NCBI Taxonomy" id="1784714"/>
    <lineage>
        <taxon>Bacteria</taxon>
        <taxon>Pseudomonadati</taxon>
        <taxon>Bacteroidota</taxon>
        <taxon>Cytophagia</taxon>
        <taxon>Cytophagales</taxon>
        <taxon>Leadbetterellaceae</taxon>
        <taxon>Arcticibacterium</taxon>
    </lineage>
</organism>
<evidence type="ECO:0000256" key="7">
    <source>
        <dbReference type="ARBA" id="ARBA00023140"/>
    </source>
</evidence>
<reference evidence="9 10" key="1">
    <citation type="submission" date="2018-05" db="EMBL/GenBank/DDBJ databases">
        <title>Complete genome sequence of Arcticibacterium luteifluviistationis SM1504T, a cytophagaceae bacterium isolated from Arctic surface seawater.</title>
        <authorList>
            <person name="Li Y."/>
            <person name="Qin Q.-L."/>
        </authorList>
    </citation>
    <scope>NUCLEOTIDE SEQUENCE [LARGE SCALE GENOMIC DNA]</scope>
    <source>
        <strain evidence="9 10">SM1504</strain>
    </source>
</reference>
<keyword evidence="6" id="KW-0443">Lipid metabolism</keyword>
<dbReference type="PANTHER" id="PTHR43149">
    <property type="entry name" value="ENOYL-COA HYDRATASE"/>
    <property type="match status" value="1"/>
</dbReference>
<keyword evidence="5" id="KW-0007">Acetylation</keyword>
<dbReference type="UniPathway" id="UPA00659"/>
<dbReference type="FunFam" id="1.10.12.10:FF:000004">
    <property type="entry name" value="Delta3,5-delta2,4-dienoyl-CoA isomerase"/>
    <property type="match status" value="1"/>
</dbReference>
<sequence>MNYKHFKVDIASHIAEVRFNRPEKANSLHGPAWEEMQQIFEALDRTEEVRAIILYGEGDNFCAGIDLETLMNIQEFASISCEGRKREALRGFIFKLQNTISAIEKCRKPVIAAVHKACVGGGLDIVSACDIRYCTDDAYFSIKEIDLGLVADIGTLQRLPNIVAPGIVAEMAYTGRNVAGKEAERINLVNQSLANKEELLTAVRKLAATIAEKSPLSVRGIKEMLLYKRDHSVAESLNYMTAWNASMFLSNDLQEAFTAYMEKRKPVFEN</sequence>
<dbReference type="EMBL" id="CP029480">
    <property type="protein sequence ID" value="AWW00105.1"/>
    <property type="molecule type" value="Genomic_DNA"/>
</dbReference>
<evidence type="ECO:0000256" key="4">
    <source>
        <dbReference type="ARBA" id="ARBA00022832"/>
    </source>
</evidence>
<keyword evidence="8" id="KW-0413">Isomerase</keyword>
<proteinExistence type="inferred from homology"/>
<evidence type="ECO:0000313" key="9">
    <source>
        <dbReference type="EMBL" id="AWW00105.1"/>
    </source>
</evidence>
<dbReference type="SUPFAM" id="SSF52096">
    <property type="entry name" value="ClpP/crotonase"/>
    <property type="match status" value="1"/>
</dbReference>
<accession>A0A2Z4GGH6</accession>
<dbReference type="InterPro" id="IPR029045">
    <property type="entry name" value="ClpP/crotonase-like_dom_sf"/>
</dbReference>
<evidence type="ECO:0000256" key="5">
    <source>
        <dbReference type="ARBA" id="ARBA00022990"/>
    </source>
</evidence>
<dbReference type="Proteomes" id="UP000249873">
    <property type="component" value="Chromosome"/>
</dbReference>
<dbReference type="InterPro" id="IPR014748">
    <property type="entry name" value="Enoyl-CoA_hydra_C"/>
</dbReference>
<evidence type="ECO:0000313" key="10">
    <source>
        <dbReference type="Proteomes" id="UP000249873"/>
    </source>
</evidence>
<name>A0A2Z4GGH6_9BACT</name>
<dbReference type="RefSeq" id="WP_111373472.1">
    <property type="nucleotide sequence ID" value="NZ_CP029480.1"/>
</dbReference>
<comment type="subcellular location">
    <subcellularLocation>
        <location evidence="1">Peroxisome</location>
    </subcellularLocation>
</comment>
<dbReference type="Gene3D" id="3.90.226.10">
    <property type="entry name" value="2-enoyl-CoA Hydratase, Chain A, domain 1"/>
    <property type="match status" value="1"/>
</dbReference>
<comment type="similarity">
    <text evidence="3">Belongs to the enoyl-CoA hydratase/isomerase family.</text>
</comment>